<proteinExistence type="predicted"/>
<accession>A0AAN6XIL0</accession>
<evidence type="ECO:0000313" key="2">
    <source>
        <dbReference type="EMBL" id="KAK4200951.1"/>
    </source>
</evidence>
<reference evidence="2" key="2">
    <citation type="submission" date="2023-05" db="EMBL/GenBank/DDBJ databases">
        <authorList>
            <consortium name="Lawrence Berkeley National Laboratory"/>
            <person name="Steindorff A."/>
            <person name="Hensen N."/>
            <person name="Bonometti L."/>
            <person name="Westerberg I."/>
            <person name="Brannstrom I.O."/>
            <person name="Guillou S."/>
            <person name="Cros-Aarteil S."/>
            <person name="Calhoun S."/>
            <person name="Haridas S."/>
            <person name="Kuo A."/>
            <person name="Mondo S."/>
            <person name="Pangilinan J."/>
            <person name="Riley R."/>
            <person name="Labutti K."/>
            <person name="Andreopoulos B."/>
            <person name="Lipzen A."/>
            <person name="Chen C."/>
            <person name="Yanf M."/>
            <person name="Daum C."/>
            <person name="Ng V."/>
            <person name="Clum A."/>
            <person name="Ohm R."/>
            <person name="Martin F."/>
            <person name="Silar P."/>
            <person name="Natvig D."/>
            <person name="Lalanne C."/>
            <person name="Gautier V."/>
            <person name="Ament-Velasquez S.L."/>
            <person name="Kruys A."/>
            <person name="Hutchinson M.I."/>
            <person name="Powell A.J."/>
            <person name="Barry K."/>
            <person name="Miller A.N."/>
            <person name="Grigoriev I.V."/>
            <person name="Debuchy R."/>
            <person name="Gladieux P."/>
            <person name="Thoren M.H."/>
            <person name="Johannesson H."/>
        </authorList>
    </citation>
    <scope>NUCLEOTIDE SEQUENCE</scope>
    <source>
        <strain evidence="2">CBS 315.58</strain>
    </source>
</reference>
<protein>
    <submittedName>
        <fullName evidence="2">Ketohexokinase</fullName>
    </submittedName>
</protein>
<dbReference type="EMBL" id="MU863913">
    <property type="protein sequence ID" value="KAK4200951.1"/>
    <property type="molecule type" value="Genomic_DNA"/>
</dbReference>
<sequence>MEHDDNDDIDWLDLVASRPCSVTPSESASQVHPRRSPPAPFGGSAGSNGNGNNRSDKNRRSVLSSHSSSLRPIQEEEVRLFATTQSQLREATTRQGQRSSSKLPPIPDFHESASNPLVRSDDHLISLTDAIERTRDCKARLATTHEGWLLAAKALIRAGLVPANPEMSSDLKQFGDGICERYAAATFLWNTLQGSNPAEWLAKGKCFDASLRRIKTLRGLEGSLRLWEGITLRLLELVDRDFERIRRREREIGEVLGRWRRGMPTKP</sequence>
<feature type="compositionally biased region" description="Low complexity" evidence="1">
    <location>
        <begin position="61"/>
        <end position="71"/>
    </location>
</feature>
<evidence type="ECO:0000313" key="3">
    <source>
        <dbReference type="Proteomes" id="UP001303160"/>
    </source>
</evidence>
<organism evidence="2 3">
    <name type="scientific">Triangularia verruculosa</name>
    <dbReference type="NCBI Taxonomy" id="2587418"/>
    <lineage>
        <taxon>Eukaryota</taxon>
        <taxon>Fungi</taxon>
        <taxon>Dikarya</taxon>
        <taxon>Ascomycota</taxon>
        <taxon>Pezizomycotina</taxon>
        <taxon>Sordariomycetes</taxon>
        <taxon>Sordariomycetidae</taxon>
        <taxon>Sordariales</taxon>
        <taxon>Podosporaceae</taxon>
        <taxon>Triangularia</taxon>
    </lineage>
</organism>
<keyword evidence="3" id="KW-1185">Reference proteome</keyword>
<dbReference type="AlphaFoldDB" id="A0AAN6XIL0"/>
<feature type="region of interest" description="Disordered" evidence="1">
    <location>
        <begin position="20"/>
        <end position="115"/>
    </location>
</feature>
<gene>
    <name evidence="2" type="ORF">QBC40DRAFT_279159</name>
</gene>
<reference evidence="2" key="1">
    <citation type="journal article" date="2023" name="Mol. Phylogenet. Evol.">
        <title>Genome-scale phylogeny and comparative genomics of the fungal order Sordariales.</title>
        <authorList>
            <person name="Hensen N."/>
            <person name="Bonometti L."/>
            <person name="Westerberg I."/>
            <person name="Brannstrom I.O."/>
            <person name="Guillou S."/>
            <person name="Cros-Aarteil S."/>
            <person name="Calhoun S."/>
            <person name="Haridas S."/>
            <person name="Kuo A."/>
            <person name="Mondo S."/>
            <person name="Pangilinan J."/>
            <person name="Riley R."/>
            <person name="LaButti K."/>
            <person name="Andreopoulos B."/>
            <person name="Lipzen A."/>
            <person name="Chen C."/>
            <person name="Yan M."/>
            <person name="Daum C."/>
            <person name="Ng V."/>
            <person name="Clum A."/>
            <person name="Steindorff A."/>
            <person name="Ohm R.A."/>
            <person name="Martin F."/>
            <person name="Silar P."/>
            <person name="Natvig D.O."/>
            <person name="Lalanne C."/>
            <person name="Gautier V."/>
            <person name="Ament-Velasquez S.L."/>
            <person name="Kruys A."/>
            <person name="Hutchinson M.I."/>
            <person name="Powell A.J."/>
            <person name="Barry K."/>
            <person name="Miller A.N."/>
            <person name="Grigoriev I.V."/>
            <person name="Debuchy R."/>
            <person name="Gladieux P."/>
            <person name="Hiltunen Thoren M."/>
            <person name="Johannesson H."/>
        </authorList>
    </citation>
    <scope>NUCLEOTIDE SEQUENCE</scope>
    <source>
        <strain evidence="2">CBS 315.58</strain>
    </source>
</reference>
<feature type="compositionally biased region" description="Polar residues" evidence="1">
    <location>
        <begin position="82"/>
        <end position="102"/>
    </location>
</feature>
<dbReference type="Proteomes" id="UP001303160">
    <property type="component" value="Unassembled WGS sequence"/>
</dbReference>
<feature type="compositionally biased region" description="Polar residues" evidence="1">
    <location>
        <begin position="20"/>
        <end position="30"/>
    </location>
</feature>
<comment type="caution">
    <text evidence="2">The sequence shown here is derived from an EMBL/GenBank/DDBJ whole genome shotgun (WGS) entry which is preliminary data.</text>
</comment>
<evidence type="ECO:0000256" key="1">
    <source>
        <dbReference type="SAM" id="MobiDB-lite"/>
    </source>
</evidence>
<name>A0AAN6XIL0_9PEZI</name>